<feature type="compositionally biased region" description="Polar residues" evidence="1">
    <location>
        <begin position="203"/>
        <end position="224"/>
    </location>
</feature>
<dbReference type="Proteomes" id="UP000243686">
    <property type="component" value="Unassembled WGS sequence"/>
</dbReference>
<sequence>MGQGYGKLLPYLDAGPENTEDKLKKAYKRIITTLEVPVKSSIVWKQLVLDPRNDHKTMSSLQEAVNFIHAGRVQKQNTLIITGQADQDQIVFATAYFMVLSGLPPHYADFAVSNAVKDLGWKLNKPYMNALKLFRQKPAKQLRQEMFKAGGEYSFSLLCEDVYRIYELAEISKPTDSQVKLDGPLSVNEDEGTFGSPAGAAVTPTSPKGNGQSVQKTPSSNSKAAVSAELLNMARSAPPHIPDVDDSAEHISTDTLEDLMQIRSSVGEVIEAEPVSFIPEIKPVDETHKLVETPAPETVTITNKVGAGQPSEMIPGPQKGIMQEATAPRTIANGLSTAEQKGDVLLKISSSAFEVNSVENTSYVGDLDYQASHKTEHSMVMNGAATPAIAETKRTKRKVNIIRSPKSSEVDLAKRVDAYLASTTEEERKKNRKHVVIIRANPQASMA</sequence>
<dbReference type="EMBL" id="KV895972">
    <property type="protein sequence ID" value="OON17064.1"/>
    <property type="molecule type" value="Genomic_DNA"/>
</dbReference>
<organism evidence="2 3">
    <name type="scientific">Opisthorchis viverrini</name>
    <name type="common">Southeast Asian liver fluke</name>
    <dbReference type="NCBI Taxonomy" id="6198"/>
    <lineage>
        <taxon>Eukaryota</taxon>
        <taxon>Metazoa</taxon>
        <taxon>Spiralia</taxon>
        <taxon>Lophotrochozoa</taxon>
        <taxon>Platyhelminthes</taxon>
        <taxon>Trematoda</taxon>
        <taxon>Digenea</taxon>
        <taxon>Opisthorchiida</taxon>
        <taxon>Opisthorchiata</taxon>
        <taxon>Opisthorchiidae</taxon>
        <taxon>Opisthorchis</taxon>
    </lineage>
</organism>
<gene>
    <name evidence="2" type="ORF">X801_07105</name>
</gene>
<evidence type="ECO:0000313" key="3">
    <source>
        <dbReference type="Proteomes" id="UP000243686"/>
    </source>
</evidence>
<name>A0A1S8WRW1_OPIVI</name>
<accession>A0A1S8WRW1</accession>
<evidence type="ECO:0000256" key="1">
    <source>
        <dbReference type="SAM" id="MobiDB-lite"/>
    </source>
</evidence>
<protein>
    <submittedName>
        <fullName evidence="2">Uncharacterized protein</fullName>
    </submittedName>
</protein>
<dbReference type="AlphaFoldDB" id="A0A1S8WRW1"/>
<feature type="region of interest" description="Disordered" evidence="1">
    <location>
        <begin position="177"/>
        <end position="225"/>
    </location>
</feature>
<reference evidence="2 3" key="1">
    <citation type="submission" date="2015-03" db="EMBL/GenBank/DDBJ databases">
        <title>Draft genome of the nematode, Opisthorchis viverrini.</title>
        <authorList>
            <person name="Mitreva M."/>
        </authorList>
    </citation>
    <scope>NUCLEOTIDE SEQUENCE [LARGE SCALE GENOMIC DNA]</scope>
    <source>
        <strain evidence="2">Khon Kaen</strain>
    </source>
</reference>
<evidence type="ECO:0000313" key="2">
    <source>
        <dbReference type="EMBL" id="OON17064.1"/>
    </source>
</evidence>
<keyword evidence="3" id="KW-1185">Reference proteome</keyword>
<proteinExistence type="predicted"/>